<dbReference type="GeneID" id="91548475"/>
<gene>
    <name evidence="10" type="ORF">OIE73_37900</name>
</gene>
<keyword evidence="5 7" id="KW-1133">Transmembrane helix</keyword>
<feature type="region of interest" description="Disordered" evidence="8">
    <location>
        <begin position="1"/>
        <end position="42"/>
    </location>
</feature>
<dbReference type="EMBL" id="CP109134">
    <property type="protein sequence ID" value="WSD10916.1"/>
    <property type="molecule type" value="Genomic_DNA"/>
</dbReference>
<protein>
    <submittedName>
        <fullName evidence="10">Carbohydrate ABC transporter permease</fullName>
    </submittedName>
</protein>
<feature type="transmembrane region" description="Helical" evidence="7">
    <location>
        <begin position="180"/>
        <end position="201"/>
    </location>
</feature>
<dbReference type="InterPro" id="IPR000515">
    <property type="entry name" value="MetI-like"/>
</dbReference>
<feature type="transmembrane region" description="Helical" evidence="7">
    <location>
        <begin position="46"/>
        <end position="69"/>
    </location>
</feature>
<proteinExistence type="inferred from homology"/>
<evidence type="ECO:0000313" key="11">
    <source>
        <dbReference type="Proteomes" id="UP001335325"/>
    </source>
</evidence>
<feature type="transmembrane region" description="Helical" evidence="7">
    <location>
        <begin position="146"/>
        <end position="168"/>
    </location>
</feature>
<dbReference type="Gene3D" id="1.10.3720.10">
    <property type="entry name" value="MetI-like"/>
    <property type="match status" value="1"/>
</dbReference>
<evidence type="ECO:0000256" key="7">
    <source>
        <dbReference type="RuleBase" id="RU363032"/>
    </source>
</evidence>
<dbReference type="PROSITE" id="PS50928">
    <property type="entry name" value="ABC_TM1"/>
    <property type="match status" value="1"/>
</dbReference>
<comment type="similarity">
    <text evidence="7">Belongs to the binding-protein-dependent transport system permease family.</text>
</comment>
<evidence type="ECO:0000256" key="3">
    <source>
        <dbReference type="ARBA" id="ARBA00022475"/>
    </source>
</evidence>
<feature type="transmembrane region" description="Helical" evidence="7">
    <location>
        <begin position="110"/>
        <end position="134"/>
    </location>
</feature>
<evidence type="ECO:0000256" key="6">
    <source>
        <dbReference type="ARBA" id="ARBA00023136"/>
    </source>
</evidence>
<comment type="subcellular location">
    <subcellularLocation>
        <location evidence="1 7">Cell membrane</location>
        <topology evidence="1 7">Multi-pass membrane protein</topology>
    </subcellularLocation>
</comment>
<keyword evidence="6 7" id="KW-0472">Membrane</keyword>
<dbReference type="PANTHER" id="PTHR43744">
    <property type="entry name" value="ABC TRANSPORTER PERMEASE PROTEIN MG189-RELATED-RELATED"/>
    <property type="match status" value="1"/>
</dbReference>
<feature type="domain" description="ABC transmembrane type-1" evidence="9">
    <location>
        <begin position="111"/>
        <end position="306"/>
    </location>
</feature>
<evidence type="ECO:0000313" key="10">
    <source>
        <dbReference type="EMBL" id="WSD10916.1"/>
    </source>
</evidence>
<keyword evidence="4 7" id="KW-0812">Transmembrane</keyword>
<organism evidence="10 11">
    <name type="scientific">Streptomyces hirsutus</name>
    <dbReference type="NCBI Taxonomy" id="35620"/>
    <lineage>
        <taxon>Bacteria</taxon>
        <taxon>Bacillati</taxon>
        <taxon>Actinomycetota</taxon>
        <taxon>Actinomycetes</taxon>
        <taxon>Kitasatosporales</taxon>
        <taxon>Streptomycetaceae</taxon>
        <taxon>Streptomyces</taxon>
    </lineage>
</organism>
<dbReference type="RefSeq" id="WP_326756594.1">
    <property type="nucleotide sequence ID" value="NZ_CP109134.1"/>
</dbReference>
<dbReference type="Pfam" id="PF00528">
    <property type="entry name" value="BPD_transp_1"/>
    <property type="match status" value="1"/>
</dbReference>
<sequence length="321" mass="34266">MSSTVSPASASRAGSASDASGSAPSGSVPKLRTRRRGPTPGRPRRSVLLTVLTGLVLLYSLVPLVWLVISATKTQEGLSRSFGLWFDGDFALWGNIVDTFTYNDGVFTRWLLNTVLYVGLGAGGATLLAVLGGYALAKFEFPGRRAVFAVVIGAVAVPGTALAVPTFLMFSTMGLTNTPWAVIIPSLISPFGLYLMWVFASEAVPNELLEAARIDGAGELRTFFLVVLPLLAPGIVTVSLFTMVATWNNYFLPLIMLKDPDWYPLTLGLHSWNDQAATAGGQPVFHLVITGSLITIVPLIAAFLLLQKYWQSGLSAGSVKE</sequence>
<dbReference type="PANTHER" id="PTHR43744:SF12">
    <property type="entry name" value="ABC TRANSPORTER PERMEASE PROTEIN MG189-RELATED"/>
    <property type="match status" value="1"/>
</dbReference>
<keyword evidence="11" id="KW-1185">Reference proteome</keyword>
<evidence type="ECO:0000256" key="4">
    <source>
        <dbReference type="ARBA" id="ARBA00022692"/>
    </source>
</evidence>
<evidence type="ECO:0000256" key="5">
    <source>
        <dbReference type="ARBA" id="ARBA00022989"/>
    </source>
</evidence>
<feature type="transmembrane region" description="Helical" evidence="7">
    <location>
        <begin position="284"/>
        <end position="306"/>
    </location>
</feature>
<keyword evidence="3" id="KW-1003">Cell membrane</keyword>
<name>A0ABZ1GZB2_9ACTN</name>
<evidence type="ECO:0000259" key="9">
    <source>
        <dbReference type="PROSITE" id="PS50928"/>
    </source>
</evidence>
<accession>A0ABZ1GZB2</accession>
<feature type="compositionally biased region" description="Basic residues" evidence="8">
    <location>
        <begin position="31"/>
        <end position="42"/>
    </location>
</feature>
<evidence type="ECO:0000256" key="8">
    <source>
        <dbReference type="SAM" id="MobiDB-lite"/>
    </source>
</evidence>
<dbReference type="SUPFAM" id="SSF161098">
    <property type="entry name" value="MetI-like"/>
    <property type="match status" value="1"/>
</dbReference>
<feature type="compositionally biased region" description="Low complexity" evidence="8">
    <location>
        <begin position="1"/>
        <end position="27"/>
    </location>
</feature>
<dbReference type="InterPro" id="IPR035906">
    <property type="entry name" value="MetI-like_sf"/>
</dbReference>
<evidence type="ECO:0000256" key="2">
    <source>
        <dbReference type="ARBA" id="ARBA00022448"/>
    </source>
</evidence>
<reference evidence="10 11" key="1">
    <citation type="submission" date="2022-10" db="EMBL/GenBank/DDBJ databases">
        <title>The complete genomes of actinobacterial strains from the NBC collection.</title>
        <authorList>
            <person name="Joergensen T.S."/>
            <person name="Alvarez Arevalo M."/>
            <person name="Sterndorff E.B."/>
            <person name="Faurdal D."/>
            <person name="Vuksanovic O."/>
            <person name="Mourched A.-S."/>
            <person name="Charusanti P."/>
            <person name="Shaw S."/>
            <person name="Blin K."/>
            <person name="Weber T."/>
        </authorList>
    </citation>
    <scope>NUCLEOTIDE SEQUENCE [LARGE SCALE GENOMIC DNA]</scope>
    <source>
        <strain evidence="10 11">NBC 01753</strain>
    </source>
</reference>
<dbReference type="Proteomes" id="UP001335325">
    <property type="component" value="Chromosome"/>
</dbReference>
<keyword evidence="2 7" id="KW-0813">Transport</keyword>
<evidence type="ECO:0000256" key="1">
    <source>
        <dbReference type="ARBA" id="ARBA00004651"/>
    </source>
</evidence>
<feature type="transmembrane region" description="Helical" evidence="7">
    <location>
        <begin position="222"/>
        <end position="247"/>
    </location>
</feature>
<dbReference type="CDD" id="cd06261">
    <property type="entry name" value="TM_PBP2"/>
    <property type="match status" value="1"/>
</dbReference>